<organism evidence="6 7">
    <name type="scientific">Patulibacter medicamentivorans</name>
    <dbReference type="NCBI Taxonomy" id="1097667"/>
    <lineage>
        <taxon>Bacteria</taxon>
        <taxon>Bacillati</taxon>
        <taxon>Actinomycetota</taxon>
        <taxon>Thermoleophilia</taxon>
        <taxon>Solirubrobacterales</taxon>
        <taxon>Patulibacteraceae</taxon>
        <taxon>Patulibacter</taxon>
    </lineage>
</organism>
<evidence type="ECO:0000313" key="7">
    <source>
        <dbReference type="Proteomes" id="UP000005143"/>
    </source>
</evidence>
<protein>
    <submittedName>
        <fullName evidence="6">Endogalactosylceramidase</fullName>
    </submittedName>
</protein>
<dbReference type="PANTHER" id="PTHR31308:SF3">
    <property type="entry name" value="ENDOGLYCOCERAMIDASE"/>
    <property type="match status" value="1"/>
</dbReference>
<feature type="chain" id="PRO_5039416585" evidence="4">
    <location>
        <begin position="19"/>
        <end position="511"/>
    </location>
</feature>
<dbReference type="GO" id="GO:0004553">
    <property type="term" value="F:hydrolase activity, hydrolyzing O-glycosyl compounds"/>
    <property type="evidence" value="ECO:0007669"/>
    <property type="project" value="InterPro"/>
</dbReference>
<comment type="caution">
    <text evidence="6">The sequence shown here is derived from an EMBL/GenBank/DDBJ whole genome shotgun (WGS) entry which is preliminary data.</text>
</comment>
<evidence type="ECO:0000313" key="6">
    <source>
        <dbReference type="EMBL" id="EHN10642.1"/>
    </source>
</evidence>
<dbReference type="InterPro" id="IPR001547">
    <property type="entry name" value="Glyco_hydro_5"/>
</dbReference>
<keyword evidence="1 3" id="KW-0378">Hydrolase</keyword>
<sequence length="511" mass="54645">MNLISGVLSAILSLLGLASPATPPSGGPPPVPSVQERPLRAADALRVAGRADARVLETADGRRVLLRGANVNALVDYRGARQTVPVAPADGLQARALGLNVVRLAVSWSKVAPAAGQIDDGYLRQVRTAAQTFADQGIYVLLDMHQDRYAGGLGRSGDESDGAPAWAALTGGASTAAGSGGHPYYGTAASRQAAKAFFENREVAGKPLQAHFADAVRAVTATGQELGPAFAGIELWNEPVDPWGTDPLAADGFSAPRLWPFYRRTIAALRDGGYDGPIWFEPHATRTWTDDDRAAARFSDDDQLVYGPHVYTDVYNGRIGEGTYARLRDSFDRAAVEAGKYGAALVPTELPGASSGPWEAHREETLGHLDRLAIGGIVWVWKQDPSRDYGWGVLRSTGALRGDSQIAQDYGRPRVQASEPRLLEQRFAAGAFEVRTSGAGDVELWEGAAFAAVPPILGRAWRLTVDGRVPAPDRVRSWRAQAALGSDRSWAGGRQLRVRVDDGEHVIRLEP</sequence>
<dbReference type="SUPFAM" id="SSF51445">
    <property type="entry name" value="(Trans)glycosidases"/>
    <property type="match status" value="1"/>
</dbReference>
<dbReference type="OrthoDB" id="4771662at2"/>
<dbReference type="GO" id="GO:0000272">
    <property type="term" value="P:polysaccharide catabolic process"/>
    <property type="evidence" value="ECO:0007669"/>
    <property type="project" value="InterPro"/>
</dbReference>
<evidence type="ECO:0000256" key="1">
    <source>
        <dbReference type="ARBA" id="ARBA00022801"/>
    </source>
</evidence>
<feature type="signal peptide" evidence="4">
    <location>
        <begin position="1"/>
        <end position="18"/>
    </location>
</feature>
<feature type="domain" description="Glycoside hydrolase family 5" evidence="5">
    <location>
        <begin position="93"/>
        <end position="383"/>
    </location>
</feature>
<evidence type="ECO:0000256" key="2">
    <source>
        <dbReference type="ARBA" id="ARBA00023295"/>
    </source>
</evidence>
<keyword evidence="4" id="KW-0732">Signal</keyword>
<dbReference type="PANTHER" id="PTHR31308">
    <property type="match status" value="1"/>
</dbReference>
<gene>
    <name evidence="6" type="ORF">PAI11_24940</name>
</gene>
<keyword evidence="2 3" id="KW-0326">Glycosidase</keyword>
<evidence type="ECO:0000256" key="4">
    <source>
        <dbReference type="SAM" id="SignalP"/>
    </source>
</evidence>
<dbReference type="InterPro" id="IPR017853">
    <property type="entry name" value="GH"/>
</dbReference>
<dbReference type="Gene3D" id="2.60.40.1180">
    <property type="entry name" value="Golgi alpha-mannosidase II"/>
    <property type="match status" value="1"/>
</dbReference>
<evidence type="ECO:0000259" key="5">
    <source>
        <dbReference type="Pfam" id="PF00150"/>
    </source>
</evidence>
<dbReference type="RefSeq" id="WP_007575543.1">
    <property type="nucleotide sequence ID" value="NZ_AGUD01000207.1"/>
</dbReference>
<reference evidence="6 7" key="1">
    <citation type="journal article" date="2013" name="Biodegradation">
        <title>Quantitative proteomic analysis of ibuprofen-degrading Patulibacter sp. strain I11.</title>
        <authorList>
            <person name="Almeida B."/>
            <person name="Kjeldal H."/>
            <person name="Lolas I."/>
            <person name="Knudsen A.D."/>
            <person name="Carvalho G."/>
            <person name="Nielsen K.L."/>
            <person name="Barreto Crespo M.T."/>
            <person name="Stensballe A."/>
            <person name="Nielsen J.L."/>
        </authorList>
    </citation>
    <scope>NUCLEOTIDE SEQUENCE [LARGE SCALE GENOMIC DNA]</scope>
    <source>
        <strain evidence="6 7">I11</strain>
    </source>
</reference>
<accession>H0E6P3</accession>
<name>H0E6P3_9ACTN</name>
<dbReference type="Gene3D" id="3.20.20.80">
    <property type="entry name" value="Glycosidases"/>
    <property type="match status" value="1"/>
</dbReference>
<keyword evidence="7" id="KW-1185">Reference proteome</keyword>
<dbReference type="InterPro" id="IPR013780">
    <property type="entry name" value="Glyco_hydro_b"/>
</dbReference>
<evidence type="ECO:0000256" key="3">
    <source>
        <dbReference type="RuleBase" id="RU361153"/>
    </source>
</evidence>
<dbReference type="InterPro" id="IPR052066">
    <property type="entry name" value="Glycosphingolipid_Hydrolases"/>
</dbReference>
<dbReference type="EMBL" id="AGUD01000207">
    <property type="protein sequence ID" value="EHN10642.1"/>
    <property type="molecule type" value="Genomic_DNA"/>
</dbReference>
<dbReference type="Proteomes" id="UP000005143">
    <property type="component" value="Unassembled WGS sequence"/>
</dbReference>
<dbReference type="Pfam" id="PF00150">
    <property type="entry name" value="Cellulase"/>
    <property type="match status" value="1"/>
</dbReference>
<dbReference type="AlphaFoldDB" id="H0E6P3"/>
<comment type="similarity">
    <text evidence="3">Belongs to the glycosyl hydrolase 5 (cellulase A) family.</text>
</comment>
<proteinExistence type="inferred from homology"/>